<comment type="caution">
    <text evidence="1">The sequence shown here is derived from an EMBL/GenBank/DDBJ whole genome shotgun (WGS) entry which is preliminary data.</text>
</comment>
<gene>
    <name evidence="1" type="ORF">LCGC14_2225820</name>
</gene>
<name>A0A0F9FM85_9ZZZZ</name>
<dbReference type="EMBL" id="LAZR01029842">
    <property type="protein sequence ID" value="KKL58390.1"/>
    <property type="molecule type" value="Genomic_DNA"/>
</dbReference>
<feature type="non-terminal residue" evidence="1">
    <location>
        <position position="1"/>
    </location>
</feature>
<proteinExistence type="predicted"/>
<protein>
    <submittedName>
        <fullName evidence="1">Uncharacterized protein</fullName>
    </submittedName>
</protein>
<accession>A0A0F9FM85</accession>
<reference evidence="1" key="1">
    <citation type="journal article" date="2015" name="Nature">
        <title>Complex archaea that bridge the gap between prokaryotes and eukaryotes.</title>
        <authorList>
            <person name="Spang A."/>
            <person name="Saw J.H."/>
            <person name="Jorgensen S.L."/>
            <person name="Zaremba-Niedzwiedzka K."/>
            <person name="Martijn J."/>
            <person name="Lind A.E."/>
            <person name="van Eijk R."/>
            <person name="Schleper C."/>
            <person name="Guy L."/>
            <person name="Ettema T.J."/>
        </authorList>
    </citation>
    <scope>NUCLEOTIDE SEQUENCE</scope>
</reference>
<evidence type="ECO:0000313" key="1">
    <source>
        <dbReference type="EMBL" id="KKL58390.1"/>
    </source>
</evidence>
<dbReference type="AlphaFoldDB" id="A0A0F9FM85"/>
<organism evidence="1">
    <name type="scientific">marine sediment metagenome</name>
    <dbReference type="NCBI Taxonomy" id="412755"/>
    <lineage>
        <taxon>unclassified sequences</taxon>
        <taxon>metagenomes</taxon>
        <taxon>ecological metagenomes</taxon>
    </lineage>
</organism>
<sequence length="61" mass="7267">GSEDYGDGRVTIRMFGKEFVYSAEWSKYPPETHPPYEPLRDAPREIAKYVKKMMKREKKKN</sequence>